<dbReference type="AlphaFoldDB" id="A0A238KVQ0"/>
<dbReference type="RefSeq" id="WP_093968259.1">
    <property type="nucleotide sequence ID" value="NZ_FXYE01000002.1"/>
</dbReference>
<evidence type="ECO:0000256" key="2">
    <source>
        <dbReference type="ARBA" id="ARBA00006143"/>
    </source>
</evidence>
<comment type="similarity">
    <text evidence="2">Belongs to the DsbD family.</text>
</comment>
<dbReference type="InterPro" id="IPR003834">
    <property type="entry name" value="Cyt_c_assmbl_TM_dom"/>
</dbReference>
<name>A0A238KVQ0_9RHOB</name>
<accession>A0A238KVQ0</accession>
<keyword evidence="9" id="KW-0560">Oxidoreductase</keyword>
<reference evidence="10" key="1">
    <citation type="submission" date="2017-05" db="EMBL/GenBank/DDBJ databases">
        <authorList>
            <person name="Rodrigo-Torres L."/>
            <person name="Arahal R. D."/>
            <person name="Lucena T."/>
        </authorList>
    </citation>
    <scope>NUCLEOTIDE SEQUENCE [LARGE SCALE GENOMIC DNA]</scope>
    <source>
        <strain evidence="10">CECT 8621</strain>
    </source>
</reference>
<dbReference type="InterPro" id="IPR051790">
    <property type="entry name" value="Cytochrome_c-biogenesis_DsbD"/>
</dbReference>
<feature type="transmembrane region" description="Helical" evidence="7">
    <location>
        <begin position="6"/>
        <end position="28"/>
    </location>
</feature>
<evidence type="ECO:0000256" key="3">
    <source>
        <dbReference type="ARBA" id="ARBA00022692"/>
    </source>
</evidence>
<proteinExistence type="inferred from homology"/>
<sequence length="237" mass="24434">MEFLLGYGAGLLTLINPCVLPILPIVLATALQASRYGPMAVAAGMSLSFVVLGMGVTVLGRSLGITEETIADAGAVLMIGFGLVLLVPRFSEGFATATAGFSARADTGMDGLDRSGLNGQFLGGMLLGAVWSPCIGPTLGGAISLASQGESLFRAGGIMVAFALGVSSVILALGYGARSVIQKRQAWMRGIAARAKPVMGIVFVAVGAGILFRVHHMLEFWAVQNLPPWLIDLSVAI</sequence>
<dbReference type="GO" id="GO:0017004">
    <property type="term" value="P:cytochrome complex assembly"/>
    <property type="evidence" value="ECO:0007669"/>
    <property type="project" value="UniProtKB-KW"/>
</dbReference>
<keyword evidence="10" id="KW-1185">Reference proteome</keyword>
<evidence type="ECO:0000256" key="1">
    <source>
        <dbReference type="ARBA" id="ARBA00004141"/>
    </source>
</evidence>
<feature type="transmembrane region" description="Helical" evidence="7">
    <location>
        <begin position="198"/>
        <end position="218"/>
    </location>
</feature>
<dbReference type="PANTHER" id="PTHR31272:SF9">
    <property type="entry name" value="BLL1027 PROTEIN"/>
    <property type="match status" value="1"/>
</dbReference>
<dbReference type="EC" id="1.8.1.8" evidence="9"/>
<protein>
    <submittedName>
        <fullName evidence="9">Thiol:disulfide interchange protein DsbD</fullName>
        <ecNumber evidence="9">1.8.1.8</ecNumber>
    </submittedName>
</protein>
<feature type="transmembrane region" description="Helical" evidence="7">
    <location>
        <begin position="40"/>
        <end position="63"/>
    </location>
</feature>
<dbReference type="PANTHER" id="PTHR31272">
    <property type="entry name" value="CYTOCHROME C-TYPE BIOGENESIS PROTEIN HI_1454-RELATED"/>
    <property type="match status" value="1"/>
</dbReference>
<feature type="transmembrane region" description="Helical" evidence="7">
    <location>
        <begin position="69"/>
        <end position="87"/>
    </location>
</feature>
<evidence type="ECO:0000256" key="5">
    <source>
        <dbReference type="ARBA" id="ARBA00022989"/>
    </source>
</evidence>
<evidence type="ECO:0000256" key="6">
    <source>
        <dbReference type="ARBA" id="ARBA00023136"/>
    </source>
</evidence>
<dbReference type="Proteomes" id="UP000202922">
    <property type="component" value="Unassembled WGS sequence"/>
</dbReference>
<keyword evidence="5 7" id="KW-1133">Transmembrane helix</keyword>
<feature type="transmembrane region" description="Helical" evidence="7">
    <location>
        <begin position="152"/>
        <end position="177"/>
    </location>
</feature>
<comment type="subcellular location">
    <subcellularLocation>
        <location evidence="1">Membrane</location>
        <topology evidence="1">Multi-pass membrane protein</topology>
    </subcellularLocation>
</comment>
<evidence type="ECO:0000259" key="8">
    <source>
        <dbReference type="Pfam" id="PF02683"/>
    </source>
</evidence>
<dbReference type="GO" id="GO:0016020">
    <property type="term" value="C:membrane"/>
    <property type="evidence" value="ECO:0007669"/>
    <property type="project" value="UniProtKB-SubCell"/>
</dbReference>
<keyword evidence="3 7" id="KW-0812">Transmembrane</keyword>
<organism evidence="9 10">
    <name type="scientific">Actibacterium lipolyticum</name>
    <dbReference type="NCBI Taxonomy" id="1524263"/>
    <lineage>
        <taxon>Bacteria</taxon>
        <taxon>Pseudomonadati</taxon>
        <taxon>Pseudomonadota</taxon>
        <taxon>Alphaproteobacteria</taxon>
        <taxon>Rhodobacterales</taxon>
        <taxon>Roseobacteraceae</taxon>
        <taxon>Actibacterium</taxon>
    </lineage>
</organism>
<dbReference type="OrthoDB" id="9811352at2"/>
<dbReference type="EMBL" id="FXYE01000002">
    <property type="protein sequence ID" value="SMX46710.1"/>
    <property type="molecule type" value="Genomic_DNA"/>
</dbReference>
<evidence type="ECO:0000256" key="7">
    <source>
        <dbReference type="SAM" id="Phobius"/>
    </source>
</evidence>
<feature type="transmembrane region" description="Helical" evidence="7">
    <location>
        <begin position="121"/>
        <end position="146"/>
    </location>
</feature>
<dbReference type="GO" id="GO:0047134">
    <property type="term" value="F:protein-disulfide reductase [NAD(P)H] activity"/>
    <property type="evidence" value="ECO:0007669"/>
    <property type="project" value="UniProtKB-EC"/>
</dbReference>
<evidence type="ECO:0000256" key="4">
    <source>
        <dbReference type="ARBA" id="ARBA00022748"/>
    </source>
</evidence>
<feature type="domain" description="Cytochrome C biogenesis protein transmembrane" evidence="8">
    <location>
        <begin position="7"/>
        <end position="213"/>
    </location>
</feature>
<keyword evidence="4" id="KW-0201">Cytochrome c-type biogenesis</keyword>
<keyword evidence="6 7" id="KW-0472">Membrane</keyword>
<dbReference type="Pfam" id="PF02683">
    <property type="entry name" value="DsbD_TM"/>
    <property type="match status" value="1"/>
</dbReference>
<evidence type="ECO:0000313" key="9">
    <source>
        <dbReference type="EMBL" id="SMX46710.1"/>
    </source>
</evidence>
<gene>
    <name evidence="9" type="primary">dsbD_2</name>
    <name evidence="9" type="ORF">COL8621_03223</name>
</gene>
<evidence type="ECO:0000313" key="10">
    <source>
        <dbReference type="Proteomes" id="UP000202922"/>
    </source>
</evidence>